<dbReference type="GO" id="GO:0004139">
    <property type="term" value="F:deoxyribose-phosphate aldolase activity"/>
    <property type="evidence" value="ECO:0007669"/>
    <property type="project" value="UniProtKB-UniRule"/>
</dbReference>
<dbReference type="CDD" id="cd00959">
    <property type="entry name" value="DeoC"/>
    <property type="match status" value="1"/>
</dbReference>
<gene>
    <name evidence="4" type="primary">deoC</name>
    <name evidence="4" type="ORF">F7O84_11490</name>
</gene>
<dbReference type="InterPro" id="IPR011343">
    <property type="entry name" value="DeoC"/>
</dbReference>
<name>A0A7V7QK83_9FIRM</name>
<evidence type="ECO:0000313" key="4">
    <source>
        <dbReference type="EMBL" id="KAB1438174.1"/>
    </source>
</evidence>
<dbReference type="EC" id="4.1.2.4" evidence="3"/>
<dbReference type="RefSeq" id="WP_151145143.1">
    <property type="nucleotide sequence ID" value="NZ_WAGX01000005.1"/>
</dbReference>
<dbReference type="NCBIfam" id="TIGR00126">
    <property type="entry name" value="deoC"/>
    <property type="match status" value="1"/>
</dbReference>
<dbReference type="GO" id="GO:0016052">
    <property type="term" value="P:carbohydrate catabolic process"/>
    <property type="evidence" value="ECO:0007669"/>
    <property type="project" value="TreeGrafter"/>
</dbReference>
<reference evidence="4 5" key="2">
    <citation type="submission" date="2020-02" db="EMBL/GenBank/DDBJ databases">
        <title>Candidatus Galacturonibacter soehngenii shows hetero-acetogenic catabolism of galacturonic acid but lacks a canonical carbon monoxide dehydrogenase/acetyl-CoA synthase complex.</title>
        <authorList>
            <person name="Diender M."/>
            <person name="Stouten G.R."/>
            <person name="Petersen J.F."/>
            <person name="Nielsen P.H."/>
            <person name="Dueholm M.S."/>
            <person name="Pronk J.T."/>
            <person name="Van Loosdrecht M.C.M."/>
        </authorList>
    </citation>
    <scope>NUCLEOTIDE SEQUENCE [LARGE SCALE GENOMIC DNA]</scope>
    <source>
        <strain evidence="4">GalUA</strain>
    </source>
</reference>
<comment type="caution">
    <text evidence="4">The sequence shown here is derived from an EMBL/GenBank/DDBJ whole genome shotgun (WGS) entry which is preliminary data.</text>
</comment>
<keyword evidence="4" id="KW-0456">Lyase</keyword>
<dbReference type="PIRSF" id="PIRSF001357">
    <property type="entry name" value="DeoC"/>
    <property type="match status" value="1"/>
</dbReference>
<reference evidence="4 5" key="1">
    <citation type="submission" date="2019-09" db="EMBL/GenBank/DDBJ databases">
        <authorList>
            <person name="Valk L.C."/>
        </authorList>
    </citation>
    <scope>NUCLEOTIDE SEQUENCE [LARGE SCALE GENOMIC DNA]</scope>
    <source>
        <strain evidence="4">GalUA</strain>
    </source>
</reference>
<accession>A0A7V7QK83</accession>
<dbReference type="SMART" id="SM01133">
    <property type="entry name" value="DeoC"/>
    <property type="match status" value="1"/>
</dbReference>
<evidence type="ECO:0000256" key="2">
    <source>
        <dbReference type="ARBA" id="ARBA00023270"/>
    </source>
</evidence>
<dbReference type="PANTHER" id="PTHR10889">
    <property type="entry name" value="DEOXYRIBOSE-PHOSPHATE ALDOLASE"/>
    <property type="match status" value="1"/>
</dbReference>
<dbReference type="GO" id="GO:0009264">
    <property type="term" value="P:deoxyribonucleotide catabolic process"/>
    <property type="evidence" value="ECO:0007669"/>
    <property type="project" value="UniProtKB-UniRule"/>
</dbReference>
<dbReference type="Proteomes" id="UP000461768">
    <property type="component" value="Unassembled WGS sequence"/>
</dbReference>
<sequence>MKPDFIQTLHRHIDISCVKSTHTKTEIDTMLAYAKKYQFVSVFAMPCYTPYIIESLKNESFIKPGGVVGFPTGCDSTFSKVEQAKELIKLGCLELDMVMAYGMLKSGYYNYVYEDIKQVVQVSDTIPVKVIIEAPYLTDYEIAKACEIAVYAGATYVKSATGWSQAPTTIHMIKIMKDTVADKALIKAAGGIRSLDTITQMMELGCERFGMGAESARSVMEELHHKGDL</sequence>
<evidence type="ECO:0000313" key="5">
    <source>
        <dbReference type="Proteomes" id="UP000461768"/>
    </source>
</evidence>
<keyword evidence="1" id="KW-0963">Cytoplasm</keyword>
<dbReference type="OrthoDB" id="9778711at2"/>
<evidence type="ECO:0000256" key="1">
    <source>
        <dbReference type="ARBA" id="ARBA00022490"/>
    </source>
</evidence>
<dbReference type="PANTHER" id="PTHR10889:SF1">
    <property type="entry name" value="DEOXYRIBOSE-PHOSPHATE ALDOLASE"/>
    <property type="match status" value="1"/>
</dbReference>
<dbReference type="InterPro" id="IPR013785">
    <property type="entry name" value="Aldolase_TIM"/>
</dbReference>
<protein>
    <recommendedName>
        <fullName evidence="3">Deoxyribose-phosphate aldolase</fullName>
        <ecNumber evidence="3">4.1.2.4</ecNumber>
    </recommendedName>
</protein>
<dbReference type="AlphaFoldDB" id="A0A7V7QK83"/>
<proteinExistence type="predicted"/>
<dbReference type="SUPFAM" id="SSF51569">
    <property type="entry name" value="Aldolase"/>
    <property type="match status" value="1"/>
</dbReference>
<dbReference type="Pfam" id="PF01791">
    <property type="entry name" value="DeoC"/>
    <property type="match status" value="1"/>
</dbReference>
<dbReference type="GO" id="GO:0005737">
    <property type="term" value="C:cytoplasm"/>
    <property type="evidence" value="ECO:0007669"/>
    <property type="project" value="InterPro"/>
</dbReference>
<evidence type="ECO:0000256" key="3">
    <source>
        <dbReference type="NCBIfam" id="TIGR00126"/>
    </source>
</evidence>
<organism evidence="4 5">
    <name type="scientific">Candidatus Galacturonatibacter soehngenii</name>
    <dbReference type="NCBI Taxonomy" id="2307010"/>
    <lineage>
        <taxon>Bacteria</taxon>
        <taxon>Bacillati</taxon>
        <taxon>Bacillota</taxon>
        <taxon>Clostridia</taxon>
        <taxon>Lachnospirales</taxon>
        <taxon>Lachnospiraceae</taxon>
        <taxon>Candidatus Galacturonatibacter</taxon>
    </lineage>
</organism>
<dbReference type="Gene3D" id="3.20.20.70">
    <property type="entry name" value="Aldolase class I"/>
    <property type="match status" value="1"/>
</dbReference>
<keyword evidence="5" id="KW-1185">Reference proteome</keyword>
<dbReference type="EMBL" id="WAGX01000005">
    <property type="protein sequence ID" value="KAB1438174.1"/>
    <property type="molecule type" value="Genomic_DNA"/>
</dbReference>
<dbReference type="InterPro" id="IPR002915">
    <property type="entry name" value="DeoC/FbaB/LacD_aldolase"/>
</dbReference>
<keyword evidence="2" id="KW-0704">Schiff base</keyword>